<dbReference type="GO" id="GO:0006950">
    <property type="term" value="P:response to stress"/>
    <property type="evidence" value="ECO:0007669"/>
    <property type="project" value="UniProtKB-ARBA"/>
</dbReference>
<dbReference type="SUPFAM" id="SSF57716">
    <property type="entry name" value="Glucocorticoid receptor-like (DNA-binding domain)"/>
    <property type="match status" value="1"/>
</dbReference>
<evidence type="ECO:0000256" key="2">
    <source>
        <dbReference type="ARBA" id="ARBA00012118"/>
    </source>
</evidence>
<evidence type="ECO:0000256" key="8">
    <source>
        <dbReference type="ARBA" id="ARBA00022833"/>
    </source>
</evidence>
<sequence length="374" mass="40104">MSHADMITPFSASVGRNCLHWALTNTQSALRAATLNVPALQPTPLLKRSLQTTPCATIASISEQCPSRGGFQSLGRDDLQHSSLPRLRGIHSQPYWGKSVFLSPASSSSSLFSPTPQCHGGTAAAHASGRNSQPSTQSRCSSSDSASTSSRSADESVEPPSESGVRVAVGSIHLIMGPMFAGKTTALLARMQDAVSAGKKIALVKSGIDVRYGLTDVVSHDGTRMPCLAVNTLQDFRTTIGDAEYDELEVIGIDEAQFFSDLDAFCRQAADRDHKELVVAGLDGDFKRRKFGQLLDLVPTADSIVKLSATCELCKQPASFTLRTTEETETQVVGGADKYMPVCRKHWVEGTYAIKMARTFLRRSKVGEPAPAAK</sequence>
<evidence type="ECO:0000313" key="13">
    <source>
        <dbReference type="EMBL" id="GAQ80919.1"/>
    </source>
</evidence>
<evidence type="ECO:0000256" key="9">
    <source>
        <dbReference type="ARBA" id="ARBA00022840"/>
    </source>
</evidence>
<dbReference type="Gene3D" id="3.40.50.300">
    <property type="entry name" value="P-loop containing nucleotide triphosphate hydrolases"/>
    <property type="match status" value="1"/>
</dbReference>
<dbReference type="InterPro" id="IPR001267">
    <property type="entry name" value="Thymidine_kinase"/>
</dbReference>
<keyword evidence="7 13" id="KW-0418">Kinase</keyword>
<dbReference type="GO" id="GO:0004797">
    <property type="term" value="F:thymidine kinase activity"/>
    <property type="evidence" value="ECO:0000318"/>
    <property type="project" value="GO_Central"/>
</dbReference>
<reference evidence="13 14" key="1">
    <citation type="journal article" date="2014" name="Nat. Commun.">
        <title>Klebsormidium flaccidum genome reveals primary factors for plant terrestrial adaptation.</title>
        <authorList>
            <person name="Hori K."/>
            <person name="Maruyama F."/>
            <person name="Fujisawa T."/>
            <person name="Togashi T."/>
            <person name="Yamamoto N."/>
            <person name="Seo M."/>
            <person name="Sato S."/>
            <person name="Yamada T."/>
            <person name="Mori H."/>
            <person name="Tajima N."/>
            <person name="Moriyama T."/>
            <person name="Ikeuchi M."/>
            <person name="Watanabe M."/>
            <person name="Wada H."/>
            <person name="Kobayashi K."/>
            <person name="Saito M."/>
            <person name="Masuda T."/>
            <person name="Sasaki-Sekimoto Y."/>
            <person name="Mashiguchi K."/>
            <person name="Awai K."/>
            <person name="Shimojima M."/>
            <person name="Masuda S."/>
            <person name="Iwai M."/>
            <person name="Nobusawa T."/>
            <person name="Narise T."/>
            <person name="Kondo S."/>
            <person name="Saito H."/>
            <person name="Sato R."/>
            <person name="Murakawa M."/>
            <person name="Ihara Y."/>
            <person name="Oshima-Yamada Y."/>
            <person name="Ohtaka K."/>
            <person name="Satoh M."/>
            <person name="Sonobe K."/>
            <person name="Ishii M."/>
            <person name="Ohtani R."/>
            <person name="Kanamori-Sato M."/>
            <person name="Honoki R."/>
            <person name="Miyazaki D."/>
            <person name="Mochizuki H."/>
            <person name="Umetsu J."/>
            <person name="Higashi K."/>
            <person name="Shibata D."/>
            <person name="Kamiya Y."/>
            <person name="Sato N."/>
            <person name="Nakamura Y."/>
            <person name="Tabata S."/>
            <person name="Ida S."/>
            <person name="Kurokawa K."/>
            <person name="Ohta H."/>
        </authorList>
    </citation>
    <scope>NUCLEOTIDE SEQUENCE [LARGE SCALE GENOMIC DNA]</scope>
    <source>
        <strain evidence="13 14">NIES-2285</strain>
    </source>
</reference>
<dbReference type="EMBL" id="DF237015">
    <property type="protein sequence ID" value="GAQ80919.1"/>
    <property type="molecule type" value="Genomic_DNA"/>
</dbReference>
<dbReference type="GO" id="GO:0005524">
    <property type="term" value="F:ATP binding"/>
    <property type="evidence" value="ECO:0007669"/>
    <property type="project" value="UniProtKB-KW"/>
</dbReference>
<comment type="similarity">
    <text evidence="1 11">Belongs to the thymidine kinase family.</text>
</comment>
<evidence type="ECO:0000256" key="6">
    <source>
        <dbReference type="ARBA" id="ARBA00022741"/>
    </source>
</evidence>
<dbReference type="FunFam" id="3.40.50.300:FF:000948">
    <property type="entry name" value="Thymidine kinase"/>
    <property type="match status" value="1"/>
</dbReference>
<evidence type="ECO:0000256" key="12">
    <source>
        <dbReference type="SAM" id="MobiDB-lite"/>
    </source>
</evidence>
<keyword evidence="8" id="KW-0862">Zinc</keyword>
<keyword evidence="9" id="KW-0067">ATP-binding</keyword>
<keyword evidence="6" id="KW-0547">Nucleotide-binding</keyword>
<accession>A0A1Y1HUR1</accession>
<evidence type="ECO:0000256" key="3">
    <source>
        <dbReference type="ARBA" id="ARBA00022634"/>
    </source>
</evidence>
<dbReference type="InterPro" id="IPR027417">
    <property type="entry name" value="P-loop_NTPase"/>
</dbReference>
<keyword evidence="5" id="KW-0479">Metal-binding</keyword>
<dbReference type="PROSITE" id="PS00603">
    <property type="entry name" value="TK_CELLULAR_TYPE"/>
    <property type="match status" value="1"/>
</dbReference>
<dbReference type="GO" id="GO:0046104">
    <property type="term" value="P:thymidine metabolic process"/>
    <property type="evidence" value="ECO:0000318"/>
    <property type="project" value="GO_Central"/>
</dbReference>
<evidence type="ECO:0000256" key="1">
    <source>
        <dbReference type="ARBA" id="ARBA00007587"/>
    </source>
</evidence>
<dbReference type="OMA" id="DGEKYPC"/>
<evidence type="ECO:0000256" key="11">
    <source>
        <dbReference type="RuleBase" id="RU004165"/>
    </source>
</evidence>
<dbReference type="Pfam" id="PF00265">
    <property type="entry name" value="TK"/>
    <property type="match status" value="1"/>
</dbReference>
<dbReference type="OrthoDB" id="439028at2759"/>
<evidence type="ECO:0000256" key="10">
    <source>
        <dbReference type="ARBA" id="ARBA00048254"/>
    </source>
</evidence>
<dbReference type="GO" id="GO:0042802">
    <property type="term" value="F:identical protein binding"/>
    <property type="evidence" value="ECO:0007669"/>
    <property type="project" value="UniProtKB-ARBA"/>
</dbReference>
<protein>
    <recommendedName>
        <fullName evidence="2">thymidine kinase</fullName>
        <ecNumber evidence="2">2.7.1.21</ecNumber>
    </recommendedName>
</protein>
<dbReference type="SUPFAM" id="SSF52540">
    <property type="entry name" value="P-loop containing nucleoside triphosphate hydrolases"/>
    <property type="match status" value="1"/>
</dbReference>
<dbReference type="InterPro" id="IPR020633">
    <property type="entry name" value="Thymidine_kinase_CS"/>
</dbReference>
<evidence type="ECO:0000256" key="7">
    <source>
        <dbReference type="ARBA" id="ARBA00022777"/>
    </source>
</evidence>
<comment type="catalytic activity">
    <reaction evidence="10">
        <text>thymidine + ATP = dTMP + ADP + H(+)</text>
        <dbReference type="Rhea" id="RHEA:19129"/>
        <dbReference type="ChEBI" id="CHEBI:15378"/>
        <dbReference type="ChEBI" id="CHEBI:17748"/>
        <dbReference type="ChEBI" id="CHEBI:30616"/>
        <dbReference type="ChEBI" id="CHEBI:63528"/>
        <dbReference type="ChEBI" id="CHEBI:456216"/>
        <dbReference type="EC" id="2.7.1.21"/>
    </reaction>
</comment>
<dbReference type="PANTHER" id="PTHR11441:SF0">
    <property type="entry name" value="THYMIDINE KINASE, CYTOSOLIC"/>
    <property type="match status" value="1"/>
</dbReference>
<name>A0A1Y1HUR1_KLENI</name>
<dbReference type="GO" id="GO:0071897">
    <property type="term" value="P:DNA biosynthetic process"/>
    <property type="evidence" value="ECO:0007669"/>
    <property type="project" value="UniProtKB-KW"/>
</dbReference>
<organism evidence="13 14">
    <name type="scientific">Klebsormidium nitens</name>
    <name type="common">Green alga</name>
    <name type="synonym">Ulothrix nitens</name>
    <dbReference type="NCBI Taxonomy" id="105231"/>
    <lineage>
        <taxon>Eukaryota</taxon>
        <taxon>Viridiplantae</taxon>
        <taxon>Streptophyta</taxon>
        <taxon>Klebsormidiophyceae</taxon>
        <taxon>Klebsormidiales</taxon>
        <taxon>Klebsormidiaceae</taxon>
        <taxon>Klebsormidium</taxon>
    </lineage>
</organism>
<keyword evidence="4" id="KW-0808">Transferase</keyword>
<dbReference type="PANTHER" id="PTHR11441">
    <property type="entry name" value="THYMIDINE KINASE"/>
    <property type="match status" value="1"/>
</dbReference>
<evidence type="ECO:0000313" key="14">
    <source>
        <dbReference type="Proteomes" id="UP000054558"/>
    </source>
</evidence>
<dbReference type="Proteomes" id="UP000054558">
    <property type="component" value="Unassembled WGS sequence"/>
</dbReference>
<dbReference type="AlphaFoldDB" id="A0A1Y1HUR1"/>
<proteinExistence type="inferred from homology"/>
<evidence type="ECO:0000256" key="4">
    <source>
        <dbReference type="ARBA" id="ARBA00022679"/>
    </source>
</evidence>
<gene>
    <name evidence="13" type="ORF">KFL_000660130</name>
</gene>
<dbReference type="FunFam" id="3.30.60.20:FF:000051">
    <property type="entry name" value="Thymidine kinase"/>
    <property type="match status" value="1"/>
</dbReference>
<feature type="compositionally biased region" description="Low complexity" evidence="12">
    <location>
        <begin position="132"/>
        <end position="151"/>
    </location>
</feature>
<keyword evidence="14" id="KW-1185">Reference proteome</keyword>
<dbReference type="STRING" id="105231.A0A1Y1HUR1"/>
<dbReference type="GO" id="GO:0046872">
    <property type="term" value="F:metal ion binding"/>
    <property type="evidence" value="ECO:0007669"/>
    <property type="project" value="UniProtKB-KW"/>
</dbReference>
<dbReference type="Gene3D" id="3.30.60.20">
    <property type="match status" value="1"/>
</dbReference>
<keyword evidence="3" id="KW-0237">DNA synthesis</keyword>
<feature type="region of interest" description="Disordered" evidence="12">
    <location>
        <begin position="112"/>
        <end position="164"/>
    </location>
</feature>
<evidence type="ECO:0000256" key="5">
    <source>
        <dbReference type="ARBA" id="ARBA00022723"/>
    </source>
</evidence>
<dbReference type="EC" id="2.7.1.21" evidence="2"/>